<feature type="compositionally biased region" description="Low complexity" evidence="13">
    <location>
        <begin position="290"/>
        <end position="300"/>
    </location>
</feature>
<evidence type="ECO:0000256" key="11">
    <source>
        <dbReference type="PIRNR" id="PIRNR037971"/>
    </source>
</evidence>
<dbReference type="InterPro" id="IPR017341">
    <property type="entry name" value="CD46"/>
</dbReference>
<dbReference type="GO" id="GO:0009986">
    <property type="term" value="C:cell surface"/>
    <property type="evidence" value="ECO:0007669"/>
    <property type="project" value="InterPro"/>
</dbReference>
<evidence type="ECO:0000313" key="16">
    <source>
        <dbReference type="Proteomes" id="UP000886700"/>
    </source>
</evidence>
<evidence type="ECO:0000256" key="9">
    <source>
        <dbReference type="ARBA" id="ARBA00023279"/>
    </source>
</evidence>
<dbReference type="PANTHER" id="PTHR19325:SF521">
    <property type="entry name" value="MEMBRANE COFACTOR PROTEIN"/>
    <property type="match status" value="1"/>
</dbReference>
<evidence type="ECO:0000256" key="3">
    <source>
        <dbReference type="ARBA" id="ARBA00022659"/>
    </source>
</evidence>
<accession>A0A1U7Q919</accession>
<feature type="domain" description="Sushi" evidence="15">
    <location>
        <begin position="93"/>
        <end position="155"/>
    </location>
</feature>
<feature type="signal peptide" evidence="14">
    <location>
        <begin position="1"/>
        <end position="32"/>
    </location>
</feature>
<dbReference type="AlphaFoldDB" id="A0A1U7Q919"/>
<evidence type="ECO:0000256" key="6">
    <source>
        <dbReference type="ARBA" id="ARBA00023136"/>
    </source>
</evidence>
<keyword evidence="4 14" id="KW-0732">Signal</keyword>
<feature type="compositionally biased region" description="Pro residues" evidence="13">
    <location>
        <begin position="276"/>
        <end position="289"/>
    </location>
</feature>
<feature type="domain" description="Sushi" evidence="15">
    <location>
        <begin position="156"/>
        <end position="221"/>
    </location>
</feature>
<evidence type="ECO:0000256" key="5">
    <source>
        <dbReference type="ARBA" id="ARBA00022737"/>
    </source>
</evidence>
<dbReference type="FunFam" id="2.10.70.10:FF:000055">
    <property type="entry name" value="Complement decay-accelerating factor, GPI-anchored"/>
    <property type="match status" value="1"/>
</dbReference>
<dbReference type="SUPFAM" id="SSF57535">
    <property type="entry name" value="Complement control module/SCR domain"/>
    <property type="match status" value="4"/>
</dbReference>
<evidence type="ECO:0000256" key="4">
    <source>
        <dbReference type="ARBA" id="ARBA00022729"/>
    </source>
</evidence>
<keyword evidence="16" id="KW-1185">Reference proteome</keyword>
<feature type="chain" id="PRO_5010588942" description="Membrane cofactor protein" evidence="14">
    <location>
        <begin position="33"/>
        <end position="327"/>
    </location>
</feature>
<keyword evidence="3 12" id="KW-0768">Sushi</keyword>
<proteinExistence type="predicted"/>
<evidence type="ECO:0000259" key="15">
    <source>
        <dbReference type="PROSITE" id="PS50923"/>
    </source>
</evidence>
<protein>
    <recommendedName>
        <fullName evidence="2 11">Membrane cofactor protein</fullName>
    </recommendedName>
</protein>
<evidence type="ECO:0000256" key="2">
    <source>
        <dbReference type="ARBA" id="ARBA00017517"/>
    </source>
</evidence>
<dbReference type="PANTHER" id="PTHR19325">
    <property type="entry name" value="COMPLEMENT COMPONENT-RELATED SUSHI DOMAIN-CONTAINING"/>
    <property type="match status" value="1"/>
</dbReference>
<dbReference type="Gene3D" id="2.10.70.10">
    <property type="entry name" value="Complement Module, domain 1"/>
    <property type="match status" value="4"/>
</dbReference>
<dbReference type="CDD" id="cd00033">
    <property type="entry name" value="CCP"/>
    <property type="match status" value="4"/>
</dbReference>
<dbReference type="Proteomes" id="UP000886700">
    <property type="component" value="Unplaced"/>
</dbReference>
<evidence type="ECO:0000256" key="12">
    <source>
        <dbReference type="PROSITE-ProRule" id="PRU00302"/>
    </source>
</evidence>
<dbReference type="RefSeq" id="XP_005073400.1">
    <property type="nucleotide sequence ID" value="XM_005073343.1"/>
</dbReference>
<feature type="region of interest" description="Disordered" evidence="13">
    <location>
        <begin position="276"/>
        <end position="300"/>
    </location>
</feature>
<evidence type="ECO:0000256" key="7">
    <source>
        <dbReference type="ARBA" id="ARBA00023157"/>
    </source>
</evidence>
<dbReference type="InterPro" id="IPR035976">
    <property type="entry name" value="Sushi/SCR/CCP_sf"/>
</dbReference>
<dbReference type="FunFam" id="2.10.70.10:FF:000014">
    <property type="entry name" value="Membrane cofactor protein"/>
    <property type="match status" value="1"/>
</dbReference>
<dbReference type="Pfam" id="PF00084">
    <property type="entry name" value="Sushi"/>
    <property type="match status" value="4"/>
</dbReference>
<evidence type="ECO:0000256" key="1">
    <source>
        <dbReference type="ARBA" id="ARBA00004167"/>
    </source>
</evidence>
<comment type="caution">
    <text evidence="12">Lacks conserved residue(s) required for the propagation of feature annotation.</text>
</comment>
<evidence type="ECO:0000256" key="14">
    <source>
        <dbReference type="SAM" id="SignalP"/>
    </source>
</evidence>
<feature type="domain" description="Sushi" evidence="15">
    <location>
        <begin position="222"/>
        <end position="281"/>
    </location>
</feature>
<dbReference type="OrthoDB" id="6127264at2759"/>
<comment type="subunit">
    <text evidence="10">Interacts with C3b. Interacts with C4b. Interacts with moesin/MSN.</text>
</comment>
<comment type="function">
    <text evidence="11">May be involved in the fusion of the spermatozoa with the oocyte during fertilization.</text>
</comment>
<keyword evidence="6 11" id="KW-0472">Membrane</keyword>
<dbReference type="GO" id="GO:0007338">
    <property type="term" value="P:single fertilization"/>
    <property type="evidence" value="ECO:0007669"/>
    <property type="project" value="UniProtKB-UniRule"/>
</dbReference>
<keyword evidence="7 12" id="KW-1015">Disulfide bond</keyword>
<organism evidence="16 17">
    <name type="scientific">Mesocricetus auratus</name>
    <name type="common">Golden hamster</name>
    <dbReference type="NCBI Taxonomy" id="10036"/>
    <lineage>
        <taxon>Eukaryota</taxon>
        <taxon>Metazoa</taxon>
        <taxon>Chordata</taxon>
        <taxon>Craniata</taxon>
        <taxon>Vertebrata</taxon>
        <taxon>Euteleostomi</taxon>
        <taxon>Mammalia</taxon>
        <taxon>Eutheria</taxon>
        <taxon>Euarchontoglires</taxon>
        <taxon>Glires</taxon>
        <taxon>Rodentia</taxon>
        <taxon>Myomorpha</taxon>
        <taxon>Muroidea</taxon>
        <taxon>Cricetidae</taxon>
        <taxon>Cricetinae</taxon>
        <taxon>Mesocricetus</taxon>
    </lineage>
</organism>
<dbReference type="PROSITE" id="PS50923">
    <property type="entry name" value="SUSHI"/>
    <property type="match status" value="4"/>
</dbReference>
<evidence type="ECO:0000256" key="8">
    <source>
        <dbReference type="ARBA" id="ARBA00023180"/>
    </source>
</evidence>
<feature type="disulfide bond" evidence="12">
    <location>
        <begin position="252"/>
        <end position="279"/>
    </location>
</feature>
<dbReference type="InterPro" id="IPR000436">
    <property type="entry name" value="Sushi_SCR_CCP_dom"/>
</dbReference>
<dbReference type="PIRSF" id="PIRSF037971">
    <property type="entry name" value="TLX_CD46"/>
    <property type="match status" value="1"/>
</dbReference>
<dbReference type="GO" id="GO:0002079">
    <property type="term" value="C:inner acrosomal membrane"/>
    <property type="evidence" value="ECO:0007669"/>
    <property type="project" value="UniProtKB-SubCell"/>
</dbReference>
<keyword evidence="5" id="KW-0677">Repeat</keyword>
<keyword evidence="8" id="KW-0325">Glycoprotein</keyword>
<reference evidence="17" key="1">
    <citation type="submission" date="2025-08" db="UniProtKB">
        <authorList>
            <consortium name="RefSeq"/>
        </authorList>
    </citation>
    <scope>IDENTIFICATION</scope>
    <source>
        <tissue evidence="17">Liver</tissue>
    </source>
</reference>
<dbReference type="SMART" id="SM00032">
    <property type="entry name" value="CCP"/>
    <property type="match status" value="4"/>
</dbReference>
<dbReference type="KEGG" id="maua:101837429"/>
<evidence type="ECO:0000256" key="13">
    <source>
        <dbReference type="SAM" id="MobiDB-lite"/>
    </source>
</evidence>
<dbReference type="GeneID" id="101837429"/>
<dbReference type="eggNOG" id="ENOG502QPUC">
    <property type="taxonomic scope" value="Eukaryota"/>
</dbReference>
<sequence length="327" mass="36071">MPLQHLSDDFSAQCFLVTLLVTLLSTSSDACGKPPKFENMQLNGSPKTSYMAGEQVQYSCRPGYRRRPSMKMSSVCAANGQWSPISKDACHKKSCPRLDDPTNGQVNYVNGSLEFGTQIQYTCNSGFFLIGEGTQYCLATGTDVEWSAEPPICSTILCKPPPNIINGVFSPSNKDVFEYNEVATYRCNQVPGQDELSLVGKRQIYCTENQKWSANPPECKVVRCPYPVIRNGRQTSGFRKKYSYRAQVTFQCNQGLFLHGSDTIMCEGNSTWQPPIPTCKSNPPPPPPTTSSTTNVSSVANSTGAPLDFGDLKRWSISLIMMAMLEI</sequence>
<keyword evidence="9 11" id="KW-0278">Fertilization</keyword>
<feature type="domain" description="Sushi" evidence="15">
    <location>
        <begin position="29"/>
        <end position="92"/>
    </location>
</feature>
<evidence type="ECO:0000313" key="17">
    <source>
        <dbReference type="RefSeq" id="XP_005073400.1"/>
    </source>
</evidence>
<dbReference type="InterPro" id="IPR050350">
    <property type="entry name" value="Compl-Cell_Adhes-Reg"/>
</dbReference>
<comment type="subcellular location">
    <subcellularLocation>
        <location evidence="11">Cytoplasmic vesicle</location>
        <location evidence="11">Secretory vesicle</location>
        <location evidence="11">Acrosome inner membrane</location>
    </subcellularLocation>
    <subcellularLocation>
        <location evidence="1">Membrane</location>
        <topology evidence="1">Single-pass membrane protein</topology>
    </subcellularLocation>
</comment>
<evidence type="ECO:0000256" key="10">
    <source>
        <dbReference type="ARBA" id="ARBA00047055"/>
    </source>
</evidence>
<name>A0A1U7Q919_MESAU</name>
<gene>
    <name evidence="17" type="primary">LOC101837429</name>
</gene>